<comment type="caution">
    <text evidence="2">The sequence shown here is derived from an EMBL/GenBank/DDBJ whole genome shotgun (WGS) entry which is preliminary data.</text>
</comment>
<proteinExistence type="predicted"/>
<feature type="compositionally biased region" description="Basic and acidic residues" evidence="1">
    <location>
        <begin position="224"/>
        <end position="235"/>
    </location>
</feature>
<reference evidence="2 3" key="1">
    <citation type="submission" date="2022-09" db="EMBL/GenBank/DDBJ databases">
        <authorList>
            <person name="Palmer J.M."/>
        </authorList>
    </citation>
    <scope>NUCLEOTIDE SEQUENCE [LARGE SCALE GENOMIC DNA]</scope>
    <source>
        <strain evidence="2 3">DSM 7382</strain>
    </source>
</reference>
<accession>A0AAW0GX75</accession>
<protein>
    <submittedName>
        <fullName evidence="2">Uncharacterized protein</fullName>
    </submittedName>
</protein>
<dbReference type="Proteomes" id="UP001385951">
    <property type="component" value="Unassembled WGS sequence"/>
</dbReference>
<name>A0AAW0GX75_9APHY</name>
<keyword evidence="3" id="KW-1185">Reference proteome</keyword>
<evidence type="ECO:0000256" key="1">
    <source>
        <dbReference type="SAM" id="MobiDB-lite"/>
    </source>
</evidence>
<feature type="region of interest" description="Disordered" evidence="1">
    <location>
        <begin position="196"/>
        <end position="235"/>
    </location>
</feature>
<dbReference type="EMBL" id="JASBNA010000001">
    <property type="protein sequence ID" value="KAK7695418.1"/>
    <property type="molecule type" value="Genomic_DNA"/>
</dbReference>
<sequence length="235" mass="25182">MGVPFCSALSPVVSCVQNSQYLCVFEPSYLDTSAEGVQGGGGSGGGGKNASPGPGRIWDRVAACCDVEAHSATNPIQASNPIPAPTLVLIHPPLAESNYSFRPSSQDIVLEIPVQQPLIPTAVLGLKATNKNSLGPSSGASYWHHETCMRRCLKQTRLLLPASEAWHGGIREEALDQIEPSGEREDASSMVWTKLREHGQGLESGSQPEASGRAADWTSQYRPRARDATLRRIPR</sequence>
<organism evidence="2 3">
    <name type="scientific">Cerrena zonata</name>
    <dbReference type="NCBI Taxonomy" id="2478898"/>
    <lineage>
        <taxon>Eukaryota</taxon>
        <taxon>Fungi</taxon>
        <taxon>Dikarya</taxon>
        <taxon>Basidiomycota</taxon>
        <taxon>Agaricomycotina</taxon>
        <taxon>Agaricomycetes</taxon>
        <taxon>Polyporales</taxon>
        <taxon>Cerrenaceae</taxon>
        <taxon>Cerrena</taxon>
    </lineage>
</organism>
<dbReference type="AlphaFoldDB" id="A0AAW0GX75"/>
<gene>
    <name evidence="2" type="ORF">QCA50_000054</name>
</gene>
<evidence type="ECO:0000313" key="3">
    <source>
        <dbReference type="Proteomes" id="UP001385951"/>
    </source>
</evidence>
<evidence type="ECO:0000313" key="2">
    <source>
        <dbReference type="EMBL" id="KAK7695418.1"/>
    </source>
</evidence>